<dbReference type="GO" id="GO:0000281">
    <property type="term" value="P:mitotic cytokinesis"/>
    <property type="evidence" value="ECO:0007669"/>
    <property type="project" value="TreeGrafter"/>
</dbReference>
<evidence type="ECO:0000313" key="2">
    <source>
        <dbReference type="Proteomes" id="UP000035642"/>
    </source>
</evidence>
<dbReference type="Proteomes" id="UP000035642">
    <property type="component" value="Unassembled WGS sequence"/>
</dbReference>
<dbReference type="PANTHER" id="PTHR16777">
    <property type="entry name" value="PROTEIN ECT2"/>
    <property type="match status" value="1"/>
</dbReference>
<dbReference type="GO" id="GO:0005096">
    <property type="term" value="F:GTPase activator activity"/>
    <property type="evidence" value="ECO:0007669"/>
    <property type="project" value="InterPro"/>
</dbReference>
<dbReference type="InterPro" id="IPR001357">
    <property type="entry name" value="BRCT_dom"/>
</dbReference>
<evidence type="ECO:0000259" key="1">
    <source>
        <dbReference type="PROSITE" id="PS50010"/>
    </source>
</evidence>
<dbReference type="GO" id="GO:0005938">
    <property type="term" value="C:cell cortex"/>
    <property type="evidence" value="ECO:0007669"/>
    <property type="project" value="TreeGrafter"/>
</dbReference>
<evidence type="ECO:0000313" key="3">
    <source>
        <dbReference type="WBParaSite" id="ACAC_0000041101-mRNA-1"/>
    </source>
</evidence>
<dbReference type="STRING" id="6313.A0A158P602"/>
<dbReference type="Gene3D" id="3.40.50.10190">
    <property type="entry name" value="BRCT domain"/>
    <property type="match status" value="1"/>
</dbReference>
<feature type="domain" description="DH" evidence="1">
    <location>
        <begin position="206"/>
        <end position="342"/>
    </location>
</feature>
<reference evidence="2" key="1">
    <citation type="submission" date="2012-09" db="EMBL/GenBank/DDBJ databases">
        <authorList>
            <person name="Martin A.A."/>
        </authorList>
    </citation>
    <scope>NUCLEOTIDE SEQUENCE</scope>
</reference>
<dbReference type="InterPro" id="IPR000219">
    <property type="entry name" value="DH_dom"/>
</dbReference>
<keyword evidence="2" id="KW-1185">Reference proteome</keyword>
<dbReference type="AlphaFoldDB" id="A0A158P602"/>
<sequence length="460" mass="52781">MSKENRTRKKTIISLGSSVVKKEDWVVVLQDIGIRIKPFSSRTKYLVASSVQDALYRRAIALGIYVVNEEFLQRCSELEFHDDIANVAEICRLQIFAGLTISFIGISDQKIEEYTRSVMDNAGRVSPSTMNATHIIIASGRPPPASCYGKNLVTMEWFNESMDLGWCANEQCFKYRRVEPSRLQPSTSFLIFQRRRRVENSAMKYKRYQLCLELLKTEINCLKTSDFLVKNAHVSAEANDIMFGVFGGMRQAHDGIVRRMGEVLDTWNDHSTIGDIFVERASSLKDAYSPYFHTLETSLQYIKEYRKQNAKFNSFIMEKERDRSVGKQKLEYLLNVPFQQITSRIPVSLKDEENILVIVVRNYSKDAEWYLKILQSVDSTNEFVKKLVGEVFQATGRRISIDEGCLSELDEATLNESRFSSATSKVLRWVSLRRSRFMNRSITTAAAAFERNDVDKAPIS</sequence>
<dbReference type="PROSITE" id="PS50010">
    <property type="entry name" value="DH_2"/>
    <property type="match status" value="1"/>
</dbReference>
<dbReference type="Pfam" id="PF00621">
    <property type="entry name" value="RhoGEF"/>
    <property type="match status" value="1"/>
</dbReference>
<dbReference type="GO" id="GO:2000431">
    <property type="term" value="P:regulation of cytokinesis, actomyosin contractile ring assembly"/>
    <property type="evidence" value="ECO:0007669"/>
    <property type="project" value="InterPro"/>
</dbReference>
<dbReference type="SMART" id="SM00292">
    <property type="entry name" value="BRCT"/>
    <property type="match status" value="2"/>
</dbReference>
<dbReference type="SUPFAM" id="SSF52113">
    <property type="entry name" value="BRCT domain"/>
    <property type="match status" value="1"/>
</dbReference>
<protein>
    <submittedName>
        <fullName evidence="3">DH domain-containing protein</fullName>
    </submittedName>
</protein>
<dbReference type="GO" id="GO:0005634">
    <property type="term" value="C:nucleus"/>
    <property type="evidence" value="ECO:0007669"/>
    <property type="project" value="InterPro"/>
</dbReference>
<dbReference type="Gene3D" id="1.20.900.10">
    <property type="entry name" value="Dbl homology (DH) domain"/>
    <property type="match status" value="1"/>
</dbReference>
<proteinExistence type="predicted"/>
<dbReference type="GO" id="GO:0007399">
    <property type="term" value="P:nervous system development"/>
    <property type="evidence" value="ECO:0007669"/>
    <property type="project" value="TreeGrafter"/>
</dbReference>
<organism evidence="2 3">
    <name type="scientific">Angiostrongylus cantonensis</name>
    <name type="common">Rat lungworm</name>
    <dbReference type="NCBI Taxonomy" id="6313"/>
    <lineage>
        <taxon>Eukaryota</taxon>
        <taxon>Metazoa</taxon>
        <taxon>Ecdysozoa</taxon>
        <taxon>Nematoda</taxon>
        <taxon>Chromadorea</taxon>
        <taxon>Rhabditida</taxon>
        <taxon>Rhabditina</taxon>
        <taxon>Rhabditomorpha</taxon>
        <taxon>Strongyloidea</taxon>
        <taxon>Metastrongylidae</taxon>
        <taxon>Angiostrongylus</taxon>
    </lineage>
</organism>
<accession>A0A158P602</accession>
<name>A0A158P602_ANGCA</name>
<dbReference type="WBParaSite" id="ACAC_0000041101-mRNA-1">
    <property type="protein sequence ID" value="ACAC_0000041101-mRNA-1"/>
    <property type="gene ID" value="ACAC_0000041101"/>
</dbReference>
<dbReference type="SUPFAM" id="SSF48065">
    <property type="entry name" value="DBL homology domain (DH-domain)"/>
    <property type="match status" value="1"/>
</dbReference>
<dbReference type="GO" id="GO:0005085">
    <property type="term" value="F:guanyl-nucleotide exchange factor activity"/>
    <property type="evidence" value="ECO:0007669"/>
    <property type="project" value="InterPro"/>
</dbReference>
<reference evidence="3" key="2">
    <citation type="submission" date="2016-04" db="UniProtKB">
        <authorList>
            <consortium name="WormBaseParasite"/>
        </authorList>
    </citation>
    <scope>IDENTIFICATION</scope>
</reference>
<dbReference type="InterPro" id="IPR035899">
    <property type="entry name" value="DBL_dom_sf"/>
</dbReference>
<dbReference type="PANTHER" id="PTHR16777:SF2">
    <property type="entry name" value="PROTEIN ECT2"/>
    <property type="match status" value="1"/>
</dbReference>
<dbReference type="InterPro" id="IPR026817">
    <property type="entry name" value="Ect2"/>
</dbReference>
<dbReference type="InterPro" id="IPR036420">
    <property type="entry name" value="BRCT_dom_sf"/>
</dbReference>